<dbReference type="OrthoDB" id="9812206at2"/>
<dbReference type="GO" id="GO:0005737">
    <property type="term" value="C:cytoplasm"/>
    <property type="evidence" value="ECO:0007669"/>
    <property type="project" value="TreeGrafter"/>
</dbReference>
<dbReference type="Proteomes" id="UP000298484">
    <property type="component" value="Unassembled WGS sequence"/>
</dbReference>
<evidence type="ECO:0000259" key="3">
    <source>
        <dbReference type="Pfam" id="PF02581"/>
    </source>
</evidence>
<evidence type="ECO:0000256" key="1">
    <source>
        <dbReference type="ARBA" id="ARBA00004948"/>
    </source>
</evidence>
<evidence type="ECO:0000256" key="2">
    <source>
        <dbReference type="ARBA" id="ARBA00022977"/>
    </source>
</evidence>
<dbReference type="InterPro" id="IPR022998">
    <property type="entry name" value="ThiamineP_synth_TenI"/>
</dbReference>
<sequence>MSNQNFTRKYFVMGSQDVPADKDAENILQEAIQAGITAFEFRELGEDQLFGTDKINFGTKLRKICKQYDIPFIVNDDIEMMKLLNADGIRLNQEYEGFEQLREQYPNKLIGLTMSSAEQEDGGQLVLVDFVAVGPLFEDLPHIEKKAPIGLDLIKQISATYPTLQVVGFGGIDTTNANDVIDTGASGVAIISAITEANGSIGDAVKKL</sequence>
<comment type="pathway">
    <text evidence="1">Cofactor biosynthesis; thiamine diphosphate biosynthesis.</text>
</comment>
<comment type="caution">
    <text evidence="4">The sequence shown here is derived from an EMBL/GenBank/DDBJ whole genome shotgun (WGS) entry which is preliminary data.</text>
</comment>
<dbReference type="GO" id="GO:0009228">
    <property type="term" value="P:thiamine biosynthetic process"/>
    <property type="evidence" value="ECO:0007669"/>
    <property type="project" value="UniProtKB-KW"/>
</dbReference>
<organism evidence="4 5">
    <name type="scientific">Lentibacillus salicampi</name>
    <dbReference type="NCBI Taxonomy" id="175306"/>
    <lineage>
        <taxon>Bacteria</taxon>
        <taxon>Bacillati</taxon>
        <taxon>Bacillota</taxon>
        <taxon>Bacilli</taxon>
        <taxon>Bacillales</taxon>
        <taxon>Bacillaceae</taxon>
        <taxon>Lentibacillus</taxon>
    </lineage>
</organism>
<dbReference type="GO" id="GO:0004789">
    <property type="term" value="F:thiamine-phosphate diphosphorylase activity"/>
    <property type="evidence" value="ECO:0007669"/>
    <property type="project" value="TreeGrafter"/>
</dbReference>
<dbReference type="Gene3D" id="3.20.20.70">
    <property type="entry name" value="Aldolase class I"/>
    <property type="match status" value="1"/>
</dbReference>
<dbReference type="InterPro" id="IPR036206">
    <property type="entry name" value="ThiamineP_synth_sf"/>
</dbReference>
<dbReference type="PANTHER" id="PTHR20857:SF15">
    <property type="entry name" value="THIAMINE-PHOSPHATE SYNTHASE"/>
    <property type="match status" value="1"/>
</dbReference>
<reference evidence="4 5" key="1">
    <citation type="submission" date="2019-03" db="EMBL/GenBank/DDBJ databases">
        <title>Genome sequence of Lentibacillus salicampi ATCC BAA-719.</title>
        <authorList>
            <person name="Maclea K.S."/>
            <person name="Simoes Junior M."/>
        </authorList>
    </citation>
    <scope>NUCLEOTIDE SEQUENCE [LARGE SCALE GENOMIC DNA]</scope>
    <source>
        <strain evidence="4 5">ATCC BAA-719</strain>
    </source>
</reference>
<keyword evidence="5" id="KW-1185">Reference proteome</keyword>
<dbReference type="AlphaFoldDB" id="A0A4Y9AA37"/>
<gene>
    <name evidence="4" type="ORF">E4U82_14585</name>
</gene>
<name>A0A4Y9AA37_9BACI</name>
<dbReference type="InterPro" id="IPR013785">
    <property type="entry name" value="Aldolase_TIM"/>
</dbReference>
<dbReference type="RefSeq" id="WP_135110889.1">
    <property type="nucleotide sequence ID" value="NZ_SRHY01000031.1"/>
</dbReference>
<dbReference type="PANTHER" id="PTHR20857">
    <property type="entry name" value="THIAMINE-PHOSPHATE PYROPHOSPHORYLASE"/>
    <property type="match status" value="1"/>
</dbReference>
<keyword evidence="2" id="KW-0784">Thiamine biosynthesis</keyword>
<proteinExistence type="predicted"/>
<dbReference type="CDD" id="cd00564">
    <property type="entry name" value="TMP_TenI"/>
    <property type="match status" value="1"/>
</dbReference>
<evidence type="ECO:0000313" key="5">
    <source>
        <dbReference type="Proteomes" id="UP000298484"/>
    </source>
</evidence>
<protein>
    <submittedName>
        <fullName evidence="4">Thiamine phosphate synthase</fullName>
    </submittedName>
</protein>
<dbReference type="SUPFAM" id="SSF51391">
    <property type="entry name" value="Thiamin phosphate synthase"/>
    <property type="match status" value="1"/>
</dbReference>
<dbReference type="EMBL" id="SRHY01000031">
    <property type="protein sequence ID" value="TFJ92037.1"/>
    <property type="molecule type" value="Genomic_DNA"/>
</dbReference>
<accession>A0A4Y9AA37</accession>
<feature type="domain" description="Thiamine phosphate synthase/TenI" evidence="3">
    <location>
        <begin position="10"/>
        <end position="194"/>
    </location>
</feature>
<evidence type="ECO:0000313" key="4">
    <source>
        <dbReference type="EMBL" id="TFJ92037.1"/>
    </source>
</evidence>
<dbReference type="Pfam" id="PF02581">
    <property type="entry name" value="TMP-TENI"/>
    <property type="match status" value="1"/>
</dbReference>